<keyword evidence="2" id="KW-0812">Transmembrane</keyword>
<dbReference type="GO" id="GO:0005261">
    <property type="term" value="F:monoatomic cation channel activity"/>
    <property type="evidence" value="ECO:0007669"/>
    <property type="project" value="TreeGrafter"/>
</dbReference>
<dbReference type="GO" id="GO:0005886">
    <property type="term" value="C:plasma membrane"/>
    <property type="evidence" value="ECO:0007669"/>
    <property type="project" value="TreeGrafter"/>
</dbReference>
<accession>A0A6J8A783</accession>
<dbReference type="GO" id="GO:0030001">
    <property type="term" value="P:metal ion transport"/>
    <property type="evidence" value="ECO:0007669"/>
    <property type="project" value="TreeGrafter"/>
</dbReference>
<dbReference type="InterPro" id="IPR050927">
    <property type="entry name" value="TRPM"/>
</dbReference>
<evidence type="ECO:0000313" key="7">
    <source>
        <dbReference type="Proteomes" id="UP000507470"/>
    </source>
</evidence>
<gene>
    <name evidence="6" type="ORF">MCOR_4480</name>
</gene>
<evidence type="ECO:0000313" key="6">
    <source>
        <dbReference type="EMBL" id="CAC5362856.1"/>
    </source>
</evidence>
<reference evidence="6 7" key="1">
    <citation type="submission" date="2020-06" db="EMBL/GenBank/DDBJ databases">
        <authorList>
            <person name="Li R."/>
            <person name="Bekaert M."/>
        </authorList>
    </citation>
    <scope>NUCLEOTIDE SEQUENCE [LARGE SCALE GENOMIC DNA]</scope>
    <source>
        <strain evidence="7">wild</strain>
    </source>
</reference>
<name>A0A6J8A783_MYTCO</name>
<evidence type="ECO:0000256" key="1">
    <source>
        <dbReference type="ARBA" id="ARBA00004141"/>
    </source>
</evidence>
<dbReference type="EMBL" id="CACVKT020000766">
    <property type="protein sequence ID" value="CAC5362856.1"/>
    <property type="molecule type" value="Genomic_DNA"/>
</dbReference>
<proteinExistence type="predicted"/>
<feature type="domain" description="TRPM-like" evidence="5">
    <location>
        <begin position="25"/>
        <end position="148"/>
    </location>
</feature>
<dbReference type="InterPro" id="IPR057366">
    <property type="entry name" value="TRPM-like"/>
</dbReference>
<protein>
    <recommendedName>
        <fullName evidence="5">TRPM-like domain-containing protein</fullName>
    </recommendedName>
</protein>
<dbReference type="PANTHER" id="PTHR13800">
    <property type="entry name" value="TRANSIENT RECEPTOR POTENTIAL CATION CHANNEL, SUBFAMILY M, MEMBER 6"/>
    <property type="match status" value="1"/>
</dbReference>
<evidence type="ECO:0000259" key="5">
    <source>
        <dbReference type="Pfam" id="PF25508"/>
    </source>
</evidence>
<keyword evidence="4" id="KW-0472">Membrane</keyword>
<dbReference type="Pfam" id="PF25508">
    <property type="entry name" value="TRPM2"/>
    <property type="match status" value="1"/>
</dbReference>
<organism evidence="6 7">
    <name type="scientific">Mytilus coruscus</name>
    <name type="common">Sea mussel</name>
    <dbReference type="NCBI Taxonomy" id="42192"/>
    <lineage>
        <taxon>Eukaryota</taxon>
        <taxon>Metazoa</taxon>
        <taxon>Spiralia</taxon>
        <taxon>Lophotrochozoa</taxon>
        <taxon>Mollusca</taxon>
        <taxon>Bivalvia</taxon>
        <taxon>Autobranchia</taxon>
        <taxon>Pteriomorphia</taxon>
        <taxon>Mytilida</taxon>
        <taxon>Mytiloidea</taxon>
        <taxon>Mytilidae</taxon>
        <taxon>Mytilinae</taxon>
        <taxon>Mytilus</taxon>
    </lineage>
</organism>
<dbReference type="Proteomes" id="UP000507470">
    <property type="component" value="Unassembled WGS sequence"/>
</dbReference>
<evidence type="ECO:0000256" key="2">
    <source>
        <dbReference type="ARBA" id="ARBA00022692"/>
    </source>
</evidence>
<keyword evidence="7" id="KW-1185">Reference proteome</keyword>
<dbReference type="AlphaFoldDB" id="A0A6J8A783"/>
<sequence>MLNFLPGLCFSKIGITTCCKCKPVDPKETTSMPTIEILRLAVLRNRRETAAVLWYHCDNPIMTALISSIYLTSLANTAEQTFDEKDQEELQNHADLFLSRAIQLLEKMFSDNERLARDALDYVSEVWEHNESPLHFGHQFNIEEFISHPSNQKDASKRLFSYNLTEDKNIQSGSNQDNRTSNANELQIQESTTVSGCFLCIGVCKLLDNRKISC</sequence>
<evidence type="ECO:0000256" key="3">
    <source>
        <dbReference type="ARBA" id="ARBA00022989"/>
    </source>
</evidence>
<dbReference type="PANTHER" id="PTHR13800:SF1">
    <property type="entry name" value="TRANSIENT RECEPTOR POTENTIAL CATION CHANNEL TRPM"/>
    <property type="match status" value="1"/>
</dbReference>
<evidence type="ECO:0000256" key="4">
    <source>
        <dbReference type="ARBA" id="ARBA00023136"/>
    </source>
</evidence>
<dbReference type="OrthoDB" id="10283858at2759"/>
<comment type="subcellular location">
    <subcellularLocation>
        <location evidence="1">Membrane</location>
        <topology evidence="1">Multi-pass membrane protein</topology>
    </subcellularLocation>
</comment>
<keyword evidence="3" id="KW-1133">Transmembrane helix</keyword>